<dbReference type="PANTHER" id="PTHR42792">
    <property type="entry name" value="FLAGELLIN"/>
    <property type="match status" value="1"/>
</dbReference>
<dbReference type="Pfam" id="PF00669">
    <property type="entry name" value="Flagellin_N"/>
    <property type="match status" value="1"/>
</dbReference>
<sequence>MNNRISSNMMYDQSVFLMLSRQSKMNQLERQLATGQKLVTAKDDPVAAGTAVGMDRVLAELEQLGANAANVQNRLGLQENALAQAGELLTRVTELTVEANNAALSAEDRKSVSAELKSVRDALFSLANSTDGSGRYLFGGSNDGAPPFSSINGSIVYNGDQTQRQVEVAPGSFVQDALPGSEIFMRIRTGDGSIDGNAAAGNTGQGVLTNISRDGSATWNGESYTVRFSGPDTYDILDEFGNPVGGGTYAEGEDIVFQGLRMQLTGEPVAGDEFNVGQAGNRDVFSTIDRLVQALNMDTATSADRTAQQNLLQSSLRDVARASEKMIDARAAGGAQLSAIDNATSLREANSITLKDLLSQLRDLDYAEAIGQYQLEKASLQAAQTIFTQMQSMSLFNMIR</sequence>
<keyword evidence="5" id="KW-0975">Bacterial flagellum</keyword>
<name>A0A1Y5Q091_9GAMM</name>
<keyword evidence="8" id="KW-0966">Cell projection</keyword>
<keyword evidence="4" id="KW-0964">Secreted</keyword>
<proteinExistence type="inferred from homology"/>
<reference evidence="8" key="1">
    <citation type="submission" date="2016-03" db="EMBL/GenBank/DDBJ databases">
        <authorList>
            <person name="Ploux O."/>
        </authorList>
    </citation>
    <scope>NUCLEOTIDE SEQUENCE</scope>
    <source>
        <strain evidence="8">UC10</strain>
    </source>
</reference>
<evidence type="ECO:0000256" key="2">
    <source>
        <dbReference type="ARBA" id="ARBA00004613"/>
    </source>
</evidence>
<evidence type="ECO:0000256" key="1">
    <source>
        <dbReference type="ARBA" id="ARBA00004365"/>
    </source>
</evidence>
<dbReference type="NCBIfam" id="TIGR02550">
    <property type="entry name" value="flagell_flgL"/>
    <property type="match status" value="1"/>
</dbReference>
<dbReference type="AlphaFoldDB" id="A0A1Y5Q091"/>
<dbReference type="GO" id="GO:0005198">
    <property type="term" value="F:structural molecule activity"/>
    <property type="evidence" value="ECO:0007669"/>
    <property type="project" value="InterPro"/>
</dbReference>
<comment type="subcellular location">
    <subcellularLocation>
        <location evidence="1">Bacterial flagellum</location>
    </subcellularLocation>
    <subcellularLocation>
        <location evidence="2">Secreted</location>
    </subcellularLocation>
</comment>
<keyword evidence="6" id="KW-0175">Coiled coil</keyword>
<feature type="domain" description="Flagellin N-terminal" evidence="7">
    <location>
        <begin position="5"/>
        <end position="142"/>
    </location>
</feature>
<comment type="similarity">
    <text evidence="3">Belongs to the bacterial flagellin family.</text>
</comment>
<evidence type="ECO:0000256" key="4">
    <source>
        <dbReference type="ARBA" id="ARBA00022525"/>
    </source>
</evidence>
<evidence type="ECO:0000256" key="3">
    <source>
        <dbReference type="ARBA" id="ARBA00005709"/>
    </source>
</evidence>
<dbReference type="InterPro" id="IPR001492">
    <property type="entry name" value="Flagellin"/>
</dbReference>
<dbReference type="Gene3D" id="1.20.1330.10">
    <property type="entry name" value="f41 fragment of flagellin, N-terminal domain"/>
    <property type="match status" value="2"/>
</dbReference>
<gene>
    <name evidence="8" type="primary">flgL</name>
    <name evidence="8" type="ORF">STPYR_10628</name>
</gene>
<feature type="coiled-coil region" evidence="6">
    <location>
        <begin position="54"/>
        <end position="81"/>
    </location>
</feature>
<evidence type="ECO:0000313" key="8">
    <source>
        <dbReference type="EMBL" id="SBV35698.1"/>
    </source>
</evidence>
<keyword evidence="8" id="KW-0282">Flagellum</keyword>
<evidence type="ECO:0000256" key="5">
    <source>
        <dbReference type="ARBA" id="ARBA00023143"/>
    </source>
</evidence>
<dbReference type="InterPro" id="IPR013384">
    <property type="entry name" value="Flagell_FlgL"/>
</dbReference>
<dbReference type="SUPFAM" id="SSF64518">
    <property type="entry name" value="Phase 1 flagellin"/>
    <property type="match status" value="1"/>
</dbReference>
<organism evidence="8">
    <name type="scientific">uncultured Stenotrophomonas sp</name>
    <dbReference type="NCBI Taxonomy" id="165438"/>
    <lineage>
        <taxon>Bacteria</taxon>
        <taxon>Pseudomonadati</taxon>
        <taxon>Pseudomonadota</taxon>
        <taxon>Gammaproteobacteria</taxon>
        <taxon>Lysobacterales</taxon>
        <taxon>Lysobacteraceae</taxon>
        <taxon>Stenotrophomonas</taxon>
        <taxon>environmental samples</taxon>
    </lineage>
</organism>
<dbReference type="GO" id="GO:0009424">
    <property type="term" value="C:bacterial-type flagellum hook"/>
    <property type="evidence" value="ECO:0007669"/>
    <property type="project" value="InterPro"/>
</dbReference>
<dbReference type="EMBL" id="FLTS01000001">
    <property type="protein sequence ID" value="SBV35698.1"/>
    <property type="molecule type" value="Genomic_DNA"/>
</dbReference>
<accession>A0A1Y5Q091</accession>
<dbReference type="PANTHER" id="PTHR42792:SF1">
    <property type="entry name" value="FLAGELLAR HOOK-ASSOCIATED PROTEIN 3"/>
    <property type="match status" value="1"/>
</dbReference>
<dbReference type="InterPro" id="IPR001029">
    <property type="entry name" value="Flagellin_N"/>
</dbReference>
<dbReference type="GO" id="GO:0005576">
    <property type="term" value="C:extracellular region"/>
    <property type="evidence" value="ECO:0007669"/>
    <property type="project" value="UniProtKB-SubCell"/>
</dbReference>
<keyword evidence="8" id="KW-0969">Cilium</keyword>
<evidence type="ECO:0000259" key="7">
    <source>
        <dbReference type="Pfam" id="PF00669"/>
    </source>
</evidence>
<protein>
    <submittedName>
        <fullName evidence="8">Flagellar hook-associated protein 3</fullName>
    </submittedName>
</protein>
<dbReference type="GO" id="GO:0071973">
    <property type="term" value="P:bacterial-type flagellum-dependent cell motility"/>
    <property type="evidence" value="ECO:0007669"/>
    <property type="project" value="InterPro"/>
</dbReference>
<evidence type="ECO:0000256" key="6">
    <source>
        <dbReference type="SAM" id="Coils"/>
    </source>
</evidence>